<dbReference type="GO" id="GO:0055085">
    <property type="term" value="P:transmembrane transport"/>
    <property type="evidence" value="ECO:0007669"/>
    <property type="project" value="InterPro"/>
</dbReference>
<evidence type="ECO:0000256" key="1">
    <source>
        <dbReference type="ARBA" id="ARBA00009023"/>
    </source>
</evidence>
<dbReference type="PIRSF" id="PIRSF006470">
    <property type="entry name" value="DctB"/>
    <property type="match status" value="1"/>
</dbReference>
<keyword evidence="3" id="KW-0732">Signal</keyword>
<dbReference type="AlphaFoldDB" id="A0A3G9J6M7"/>
<dbReference type="PANTHER" id="PTHR33376">
    <property type="match status" value="1"/>
</dbReference>
<evidence type="ECO:0000313" key="4">
    <source>
        <dbReference type="EMBL" id="BBH18669.1"/>
    </source>
</evidence>
<sequence>MKAFFGIGLFVVIGLITAIVIGFSPQFSSVPLPYDEEQKGLKQEIVIKFSYSVAENTPKGLAAQLFADLVRKKTNNHVKVELFPNGILYNENDEINALQQGNVQMIAPSFSNISEVVPDWMVMDLPFAFANNDAVQEAFHGDIGAQLFKELGAHNMVGMAFWGSGFKQITSNKGPILQPSDLKGLRMRILPSKVIESQYHLFEAKTYPIPFNQIYHSLENGTIDGEENSISNIYSKKLYQVQKYITISNHGYLGYGVLMNKKFWSTLPGDLKKSVLEAMQDATQWANDNAIQINQKQWEEMKSGSTMQISKLTAAERMKWMNAMNPVYSDNESIIGRELIQEVRKLQNKYAGKQPEIN</sequence>
<dbReference type="Pfam" id="PF03480">
    <property type="entry name" value="DctP"/>
    <property type="match status" value="1"/>
</dbReference>
<keyword evidence="5" id="KW-1185">Reference proteome</keyword>
<dbReference type="RefSeq" id="WP_125653139.1">
    <property type="nucleotide sequence ID" value="NZ_AP019308.1"/>
</dbReference>
<keyword evidence="2" id="KW-0813">Transport</keyword>
<organism evidence="4 5">
    <name type="scientific">Paenibacillus baekrokdamisoli</name>
    <dbReference type="NCBI Taxonomy" id="1712516"/>
    <lineage>
        <taxon>Bacteria</taxon>
        <taxon>Bacillati</taxon>
        <taxon>Bacillota</taxon>
        <taxon>Bacilli</taxon>
        <taxon>Bacillales</taxon>
        <taxon>Paenibacillaceae</taxon>
        <taxon>Paenibacillus</taxon>
    </lineage>
</organism>
<reference evidence="4 5" key="1">
    <citation type="submission" date="2018-11" db="EMBL/GenBank/DDBJ databases">
        <title>Complete genome sequence of Paenibacillus baekrokdamisoli strain KCTC 33723.</title>
        <authorList>
            <person name="Kang S.W."/>
            <person name="Lee K.C."/>
            <person name="Kim K.K."/>
            <person name="Kim J.S."/>
            <person name="Kim D.S."/>
            <person name="Ko S.H."/>
            <person name="Yang S.H."/>
            <person name="Lee J.S."/>
        </authorList>
    </citation>
    <scope>NUCLEOTIDE SEQUENCE [LARGE SCALE GENOMIC DNA]</scope>
    <source>
        <strain evidence="4 5">KCTC 33723</strain>
    </source>
</reference>
<evidence type="ECO:0000256" key="2">
    <source>
        <dbReference type="ARBA" id="ARBA00022448"/>
    </source>
</evidence>
<dbReference type="InterPro" id="IPR038404">
    <property type="entry name" value="TRAP_DctP_sf"/>
</dbReference>
<dbReference type="Gene3D" id="3.40.190.170">
    <property type="entry name" value="Bacterial extracellular solute-binding protein, family 7"/>
    <property type="match status" value="1"/>
</dbReference>
<dbReference type="KEGG" id="pbk:Back11_00140"/>
<evidence type="ECO:0000256" key="3">
    <source>
        <dbReference type="ARBA" id="ARBA00022729"/>
    </source>
</evidence>
<dbReference type="InterPro" id="IPR004682">
    <property type="entry name" value="TRAP_DctP"/>
</dbReference>
<dbReference type="EMBL" id="AP019308">
    <property type="protein sequence ID" value="BBH18669.1"/>
    <property type="molecule type" value="Genomic_DNA"/>
</dbReference>
<comment type="similarity">
    <text evidence="1">Belongs to the bacterial solute-binding protein 7 family.</text>
</comment>
<dbReference type="GO" id="GO:0030288">
    <property type="term" value="C:outer membrane-bounded periplasmic space"/>
    <property type="evidence" value="ECO:0007669"/>
    <property type="project" value="InterPro"/>
</dbReference>
<dbReference type="NCBIfam" id="TIGR00787">
    <property type="entry name" value="dctP"/>
    <property type="match status" value="1"/>
</dbReference>
<dbReference type="Proteomes" id="UP000275368">
    <property type="component" value="Chromosome"/>
</dbReference>
<dbReference type="NCBIfam" id="NF037995">
    <property type="entry name" value="TRAP_S1"/>
    <property type="match status" value="1"/>
</dbReference>
<name>A0A3G9J6M7_9BACL</name>
<accession>A0A3G9J6M7</accession>
<dbReference type="InterPro" id="IPR018389">
    <property type="entry name" value="DctP_fam"/>
</dbReference>
<gene>
    <name evidence="4" type="primary">dctB</name>
    <name evidence="4" type="ORF">Back11_00140</name>
</gene>
<dbReference type="PANTHER" id="PTHR33376:SF7">
    <property type="entry name" value="C4-DICARBOXYLATE-BINDING PROTEIN DCTB"/>
    <property type="match status" value="1"/>
</dbReference>
<dbReference type="OrthoDB" id="9776801at2"/>
<evidence type="ECO:0000313" key="5">
    <source>
        <dbReference type="Proteomes" id="UP000275368"/>
    </source>
</evidence>
<protein>
    <submittedName>
        <fullName evidence="4">C4-dicarboxylate-binding protein DctB</fullName>
    </submittedName>
</protein>
<proteinExistence type="inferred from homology"/>